<organism evidence="1">
    <name type="scientific">freshwater metagenome</name>
    <dbReference type="NCBI Taxonomy" id="449393"/>
    <lineage>
        <taxon>unclassified sequences</taxon>
        <taxon>metagenomes</taxon>
        <taxon>ecological metagenomes</taxon>
    </lineage>
</organism>
<protein>
    <submittedName>
        <fullName evidence="1">Unannotated protein</fullName>
    </submittedName>
</protein>
<reference evidence="1" key="1">
    <citation type="submission" date="2020-05" db="EMBL/GenBank/DDBJ databases">
        <authorList>
            <person name="Chiriac C."/>
            <person name="Salcher M."/>
            <person name="Ghai R."/>
            <person name="Kavagutti S V."/>
        </authorList>
    </citation>
    <scope>NUCLEOTIDE SEQUENCE</scope>
</reference>
<sequence length="62" mass="6570">MATVATTSFVDVSNTITPSELLARYRREPSGLTATRLGTDSTSTVATTSFVDVSITLTEELS</sequence>
<name>A0A6J7KJW3_9ZZZZ</name>
<dbReference type="AlphaFoldDB" id="A0A6J7KJW3"/>
<evidence type="ECO:0000313" key="1">
    <source>
        <dbReference type="EMBL" id="CAB4955083.1"/>
    </source>
</evidence>
<accession>A0A6J7KJW3</accession>
<gene>
    <name evidence="1" type="ORF">UFOPK3733_02108</name>
</gene>
<dbReference type="EMBL" id="CAFBNC010000158">
    <property type="protein sequence ID" value="CAB4955083.1"/>
    <property type="molecule type" value="Genomic_DNA"/>
</dbReference>
<proteinExistence type="predicted"/>